<protein>
    <submittedName>
        <fullName evidence="1">Uncharacterized protein</fullName>
    </submittedName>
</protein>
<dbReference type="Pfam" id="PF22954">
    <property type="entry name" value="DUF7027"/>
    <property type="match status" value="1"/>
</dbReference>
<dbReference type="Proteomes" id="UP000076858">
    <property type="component" value="Unassembled WGS sequence"/>
</dbReference>
<dbReference type="EMBL" id="LRGB01003123">
    <property type="protein sequence ID" value="KZS04251.1"/>
    <property type="molecule type" value="Genomic_DNA"/>
</dbReference>
<dbReference type="OrthoDB" id="6572371at2759"/>
<accession>A0A0P5VXU8</accession>
<dbReference type="PANTHER" id="PTHR36694">
    <property type="entry name" value="PASIFLORA 1, ISOFORM A-RELATED"/>
    <property type="match status" value="1"/>
</dbReference>
<sequence>MPSISSCWSPCFWHMNVREGTFAVAFYTTFFPIVIIAYTAYVMRGGDSSQFYLPYFEADVKDTMQSGGAIVILFCLIFIICSGMLVQGVRKEYRGLFFPWMICMTLVVLFQAVYGLWIIIGYYILWNVFVSIVNWIWMAANMYFFLCVWSQYEIVTEVQARHIELLYP</sequence>
<proteinExistence type="predicted"/>
<evidence type="ECO:0000313" key="2">
    <source>
        <dbReference type="Proteomes" id="UP000076858"/>
    </source>
</evidence>
<reference evidence="1 2" key="1">
    <citation type="submission" date="2016-03" db="EMBL/GenBank/DDBJ databases">
        <title>EvidentialGene: Evidence-directed Construction of Genes on Genomes.</title>
        <authorList>
            <person name="Gilbert D.G."/>
            <person name="Choi J.-H."/>
            <person name="Mockaitis K."/>
            <person name="Colbourne J."/>
            <person name="Pfrender M."/>
        </authorList>
    </citation>
    <scope>NUCLEOTIDE SEQUENCE [LARGE SCALE GENOMIC DNA]</scope>
    <source>
        <strain evidence="1 2">Xinb3</strain>
        <tissue evidence="1">Complete organism</tissue>
    </source>
</reference>
<dbReference type="GO" id="GO:0019991">
    <property type="term" value="P:septate junction assembly"/>
    <property type="evidence" value="ECO:0007669"/>
    <property type="project" value="TreeGrafter"/>
</dbReference>
<comment type="caution">
    <text evidence="1">The sequence shown here is derived from an EMBL/GenBank/DDBJ whole genome shotgun (WGS) entry which is preliminary data.</text>
</comment>
<dbReference type="GO" id="GO:0005886">
    <property type="term" value="C:plasma membrane"/>
    <property type="evidence" value="ECO:0007669"/>
    <property type="project" value="TreeGrafter"/>
</dbReference>
<organism evidence="1 2">
    <name type="scientific">Daphnia magna</name>
    <dbReference type="NCBI Taxonomy" id="35525"/>
    <lineage>
        <taxon>Eukaryota</taxon>
        <taxon>Metazoa</taxon>
        <taxon>Ecdysozoa</taxon>
        <taxon>Arthropoda</taxon>
        <taxon>Crustacea</taxon>
        <taxon>Branchiopoda</taxon>
        <taxon>Diplostraca</taxon>
        <taxon>Cladocera</taxon>
        <taxon>Anomopoda</taxon>
        <taxon>Daphniidae</taxon>
        <taxon>Daphnia</taxon>
    </lineage>
</organism>
<name>A0A0P5VXU8_9CRUS</name>
<evidence type="ECO:0000313" key="1">
    <source>
        <dbReference type="EMBL" id="KZS04251.1"/>
    </source>
</evidence>
<dbReference type="InterPro" id="IPR054291">
    <property type="entry name" value="DUF7027"/>
</dbReference>
<dbReference type="GO" id="GO:0060857">
    <property type="term" value="P:establishment of glial blood-brain barrier"/>
    <property type="evidence" value="ECO:0007669"/>
    <property type="project" value="TreeGrafter"/>
</dbReference>
<dbReference type="PANTHER" id="PTHR36694:SF11">
    <property type="entry name" value="LP21121P-RELATED"/>
    <property type="match status" value="1"/>
</dbReference>
<dbReference type="AlphaFoldDB" id="A0A0P5VXU8"/>
<gene>
    <name evidence="1" type="ORF">APZ42_032524</name>
</gene>
<dbReference type="GO" id="GO:0035159">
    <property type="term" value="P:regulation of tube length, open tracheal system"/>
    <property type="evidence" value="ECO:0007669"/>
    <property type="project" value="TreeGrafter"/>
</dbReference>
<keyword evidence="2" id="KW-1185">Reference proteome</keyword>